<organism evidence="1 2">
    <name type="scientific">Thelephora ganbajun</name>
    <name type="common">Ganba fungus</name>
    <dbReference type="NCBI Taxonomy" id="370292"/>
    <lineage>
        <taxon>Eukaryota</taxon>
        <taxon>Fungi</taxon>
        <taxon>Dikarya</taxon>
        <taxon>Basidiomycota</taxon>
        <taxon>Agaricomycotina</taxon>
        <taxon>Agaricomycetes</taxon>
        <taxon>Thelephorales</taxon>
        <taxon>Thelephoraceae</taxon>
        <taxon>Thelephora</taxon>
    </lineage>
</organism>
<evidence type="ECO:0000313" key="2">
    <source>
        <dbReference type="Proteomes" id="UP000886501"/>
    </source>
</evidence>
<name>A0ACB6ZUA5_THEGA</name>
<comment type="caution">
    <text evidence="1">The sequence shown here is derived from an EMBL/GenBank/DDBJ whole genome shotgun (WGS) entry which is preliminary data.</text>
</comment>
<evidence type="ECO:0000313" key="1">
    <source>
        <dbReference type="EMBL" id="KAF9652913.1"/>
    </source>
</evidence>
<reference evidence="1" key="2">
    <citation type="journal article" date="2020" name="Nat. Commun.">
        <title>Large-scale genome sequencing of mycorrhizal fungi provides insights into the early evolution of symbiotic traits.</title>
        <authorList>
            <person name="Miyauchi S."/>
            <person name="Kiss E."/>
            <person name="Kuo A."/>
            <person name="Drula E."/>
            <person name="Kohler A."/>
            <person name="Sanchez-Garcia M."/>
            <person name="Morin E."/>
            <person name="Andreopoulos B."/>
            <person name="Barry K.W."/>
            <person name="Bonito G."/>
            <person name="Buee M."/>
            <person name="Carver A."/>
            <person name="Chen C."/>
            <person name="Cichocki N."/>
            <person name="Clum A."/>
            <person name="Culley D."/>
            <person name="Crous P.W."/>
            <person name="Fauchery L."/>
            <person name="Girlanda M."/>
            <person name="Hayes R.D."/>
            <person name="Keri Z."/>
            <person name="LaButti K."/>
            <person name="Lipzen A."/>
            <person name="Lombard V."/>
            <person name="Magnuson J."/>
            <person name="Maillard F."/>
            <person name="Murat C."/>
            <person name="Nolan M."/>
            <person name="Ohm R.A."/>
            <person name="Pangilinan J."/>
            <person name="Pereira M.F."/>
            <person name="Perotto S."/>
            <person name="Peter M."/>
            <person name="Pfister S."/>
            <person name="Riley R."/>
            <person name="Sitrit Y."/>
            <person name="Stielow J.B."/>
            <person name="Szollosi G."/>
            <person name="Zifcakova L."/>
            <person name="Stursova M."/>
            <person name="Spatafora J.W."/>
            <person name="Tedersoo L."/>
            <person name="Vaario L.M."/>
            <person name="Yamada A."/>
            <person name="Yan M."/>
            <person name="Wang P."/>
            <person name="Xu J."/>
            <person name="Bruns T."/>
            <person name="Baldrian P."/>
            <person name="Vilgalys R."/>
            <person name="Dunand C."/>
            <person name="Henrissat B."/>
            <person name="Grigoriev I.V."/>
            <person name="Hibbett D."/>
            <person name="Nagy L.G."/>
            <person name="Martin F.M."/>
        </authorList>
    </citation>
    <scope>NUCLEOTIDE SEQUENCE</scope>
    <source>
        <strain evidence="1">P2</strain>
    </source>
</reference>
<dbReference type="EMBL" id="MU117966">
    <property type="protein sequence ID" value="KAF9652913.1"/>
    <property type="molecule type" value="Genomic_DNA"/>
</dbReference>
<protein>
    <submittedName>
        <fullName evidence="1">Alpha/beta-hydrolase</fullName>
    </submittedName>
</protein>
<keyword evidence="2" id="KW-1185">Reference proteome</keyword>
<gene>
    <name evidence="1" type="ORF">BDM02DRAFT_3088344</name>
</gene>
<accession>A0ACB6ZUA5</accession>
<sequence length="523" mass="55346">MVALLSFVALLLPALLVRTCPVSIGLTTKGRVYSQAQRAQYGVLVRSDVTRFVVKYANARRWEPSTAVSISQGTSLLQRDLPPACPQSGSSSTSEDCLYIVVYVPNSIYPGSDASTLVWIHGGSFTSGSASDPSIYGANLAAATKSIVANVQYRLGALGFMAPNGDTNLAVKDVINALTVLKTGVPKIGGSASKITIAGQSSGATMVRALLAIPSASSLFRSAILQSDPMDYGFLSTGTQQTMQNFFNKQFSCNPSDDSCASSLSVDEIIKASGTLYSQAMSLDPATGQGEPIRPVHDGHLITHKLTTTSSFPQVSKPILVTTVANEAGPTIYGWFSSPISEHDFQQTVYLTLGSSRADTVLASGRYTVQAQGGVVDARPGLEKIATDYLWKCSSWTFSRTWASKGGPAYVGMYVLGATYPTNGGIPFCNGSVCHQDDIPIVFGTASNPNARQTQLINEMQARYKAFLNTDNPNVSGLTQWNTATSSSTNAILLGGSGPAPIDACTPSFWGSAVLYDYQVYGL</sequence>
<dbReference type="Proteomes" id="UP000886501">
    <property type="component" value="Unassembled WGS sequence"/>
</dbReference>
<proteinExistence type="predicted"/>
<reference evidence="1" key="1">
    <citation type="submission" date="2019-10" db="EMBL/GenBank/DDBJ databases">
        <authorList>
            <consortium name="DOE Joint Genome Institute"/>
            <person name="Kuo A."/>
            <person name="Miyauchi S."/>
            <person name="Kiss E."/>
            <person name="Drula E."/>
            <person name="Kohler A."/>
            <person name="Sanchez-Garcia M."/>
            <person name="Andreopoulos B."/>
            <person name="Barry K.W."/>
            <person name="Bonito G."/>
            <person name="Buee M."/>
            <person name="Carver A."/>
            <person name="Chen C."/>
            <person name="Cichocki N."/>
            <person name="Clum A."/>
            <person name="Culley D."/>
            <person name="Crous P.W."/>
            <person name="Fauchery L."/>
            <person name="Girlanda M."/>
            <person name="Hayes R."/>
            <person name="Keri Z."/>
            <person name="Labutti K."/>
            <person name="Lipzen A."/>
            <person name="Lombard V."/>
            <person name="Magnuson J."/>
            <person name="Maillard F."/>
            <person name="Morin E."/>
            <person name="Murat C."/>
            <person name="Nolan M."/>
            <person name="Ohm R."/>
            <person name="Pangilinan J."/>
            <person name="Pereira M."/>
            <person name="Perotto S."/>
            <person name="Peter M."/>
            <person name="Riley R."/>
            <person name="Sitrit Y."/>
            <person name="Stielow B."/>
            <person name="Szollosi G."/>
            <person name="Zifcakova L."/>
            <person name="Stursova M."/>
            <person name="Spatafora J.W."/>
            <person name="Tedersoo L."/>
            <person name="Vaario L.-M."/>
            <person name="Yamada A."/>
            <person name="Yan M."/>
            <person name="Wang P."/>
            <person name="Xu J."/>
            <person name="Bruns T."/>
            <person name="Baldrian P."/>
            <person name="Vilgalys R."/>
            <person name="Henrissat B."/>
            <person name="Grigoriev I.V."/>
            <person name="Hibbett D."/>
            <person name="Nagy L.G."/>
            <person name="Martin F.M."/>
        </authorList>
    </citation>
    <scope>NUCLEOTIDE SEQUENCE</scope>
    <source>
        <strain evidence="1">P2</strain>
    </source>
</reference>